<dbReference type="RefSeq" id="WP_134214516.1">
    <property type="nucleotide sequence ID" value="NZ_QFFZ01000034.1"/>
</dbReference>
<keyword evidence="1" id="KW-1133">Transmembrane helix</keyword>
<feature type="transmembrane region" description="Helical" evidence="1">
    <location>
        <begin position="134"/>
        <end position="156"/>
    </location>
</feature>
<evidence type="ECO:0000256" key="1">
    <source>
        <dbReference type="SAM" id="Phobius"/>
    </source>
</evidence>
<feature type="transmembrane region" description="Helical" evidence="1">
    <location>
        <begin position="56"/>
        <end position="80"/>
    </location>
</feature>
<sequence>MGLLGIAVHDYMELSTRREKFVPITVGLLALIIVSIWHFFFRVNADSFYDFSRDTITIILTVLAILAGFNITSIAILATANSPIIEHLRKILVKHTNKSWYRQLIVRFIWAVLVQIFLIIISIAYLVLSKSAPGYLISLFNIVLLLSISAATYALALTIQNLLLLYGVLAVDSKQFIGDHPAKPD</sequence>
<evidence type="ECO:0000313" key="2">
    <source>
        <dbReference type="EMBL" id="TEB10012.1"/>
    </source>
</evidence>
<accession>A0A4Y7RMW7</accession>
<dbReference type="Proteomes" id="UP000297597">
    <property type="component" value="Unassembled WGS sequence"/>
</dbReference>
<dbReference type="EMBL" id="QFFZ01000034">
    <property type="protein sequence ID" value="TEB10012.1"/>
    <property type="molecule type" value="Genomic_DNA"/>
</dbReference>
<keyword evidence="1" id="KW-0812">Transmembrane</keyword>
<feature type="transmembrane region" description="Helical" evidence="1">
    <location>
        <begin position="21"/>
        <end position="41"/>
    </location>
</feature>
<comment type="caution">
    <text evidence="2">The sequence shown here is derived from an EMBL/GenBank/DDBJ whole genome shotgun (WGS) entry which is preliminary data.</text>
</comment>
<proteinExistence type="predicted"/>
<organism evidence="2 3">
    <name type="scientific">Pelotomaculum propionicicum</name>
    <dbReference type="NCBI Taxonomy" id="258475"/>
    <lineage>
        <taxon>Bacteria</taxon>
        <taxon>Bacillati</taxon>
        <taxon>Bacillota</taxon>
        <taxon>Clostridia</taxon>
        <taxon>Eubacteriales</taxon>
        <taxon>Desulfotomaculaceae</taxon>
        <taxon>Pelotomaculum</taxon>
    </lineage>
</organism>
<keyword evidence="1" id="KW-0472">Membrane</keyword>
<evidence type="ECO:0000313" key="3">
    <source>
        <dbReference type="Proteomes" id="UP000297597"/>
    </source>
</evidence>
<dbReference type="AlphaFoldDB" id="A0A4Y7RMW7"/>
<keyword evidence="3" id="KW-1185">Reference proteome</keyword>
<feature type="transmembrane region" description="Helical" evidence="1">
    <location>
        <begin position="104"/>
        <end position="128"/>
    </location>
</feature>
<gene>
    <name evidence="2" type="ORF">Pmgp_02707</name>
</gene>
<reference evidence="2 3" key="1">
    <citation type="journal article" date="2018" name="Environ. Microbiol.">
        <title>Novel energy conservation strategies and behaviour of Pelotomaculum schinkii driving syntrophic propionate catabolism.</title>
        <authorList>
            <person name="Hidalgo-Ahumada C.A.P."/>
            <person name="Nobu M.K."/>
            <person name="Narihiro T."/>
            <person name="Tamaki H."/>
            <person name="Liu W.T."/>
            <person name="Kamagata Y."/>
            <person name="Stams A.J.M."/>
            <person name="Imachi H."/>
            <person name="Sousa D.Z."/>
        </authorList>
    </citation>
    <scope>NUCLEOTIDE SEQUENCE [LARGE SCALE GENOMIC DNA]</scope>
    <source>
        <strain evidence="2 3">MGP</strain>
    </source>
</reference>
<protein>
    <submittedName>
        <fullName evidence="2">Uncharacterized protein</fullName>
    </submittedName>
</protein>
<name>A0A4Y7RMW7_9FIRM</name>